<dbReference type="SUPFAM" id="SSF48452">
    <property type="entry name" value="TPR-like"/>
    <property type="match status" value="1"/>
</dbReference>
<evidence type="ECO:0000313" key="6">
    <source>
        <dbReference type="EMBL" id="VDP34838.1"/>
    </source>
</evidence>
<evidence type="ECO:0000256" key="5">
    <source>
        <dbReference type="PROSITE-ProRule" id="PRU00339"/>
    </source>
</evidence>
<dbReference type="SMART" id="SM00028">
    <property type="entry name" value="TPR"/>
    <property type="match status" value="3"/>
</dbReference>
<dbReference type="InterPro" id="IPR011990">
    <property type="entry name" value="TPR-like_helical_dom_sf"/>
</dbReference>
<feature type="repeat" description="TPR" evidence="5">
    <location>
        <begin position="151"/>
        <end position="184"/>
    </location>
</feature>
<dbReference type="InterPro" id="IPR019734">
    <property type="entry name" value="TPR_rpt"/>
</dbReference>
<keyword evidence="2" id="KW-0677">Repeat</keyword>
<evidence type="ECO:0000256" key="1">
    <source>
        <dbReference type="ARBA" id="ARBA00002550"/>
    </source>
</evidence>
<proteinExistence type="inferred from homology"/>
<sequence length="201" mass="22730">MPDNESTVFSTLSYSVDQSCGVESGREGSLYPSTSTTIKGSYEQLQFESNLWIELAEIFLELGKVSEVQHCINEACTLYPQFYQAMYLKGRVFHCLGRLSEAKSCYFAAIGISPYHIPSLCYLVMAYEAEGNRTMAEQVLKDMVKIDSMNYHTWLAFGKLLINQKKFSEAAECYEKALALEKTTPLLPFSVIPRSIRFFVG</sequence>
<keyword evidence="3 5" id="KW-0802">TPR repeat</keyword>
<dbReference type="PANTHER" id="PTHR23083:SF464">
    <property type="entry name" value="TETRATRICOPEPTIDE REPEAT DOMAIN 7, ISOFORM A"/>
    <property type="match status" value="1"/>
</dbReference>
<accession>A0A183J4L4</accession>
<evidence type="ECO:0000256" key="4">
    <source>
        <dbReference type="ARBA" id="ARBA00038251"/>
    </source>
</evidence>
<reference evidence="8" key="1">
    <citation type="submission" date="2016-06" db="UniProtKB">
        <authorList>
            <consortium name="WormBaseParasite"/>
        </authorList>
    </citation>
    <scope>IDENTIFICATION</scope>
</reference>
<dbReference type="GO" id="GO:0072659">
    <property type="term" value="P:protein localization to plasma membrane"/>
    <property type="evidence" value="ECO:0007669"/>
    <property type="project" value="TreeGrafter"/>
</dbReference>
<gene>
    <name evidence="6" type="ORF">SBAD_LOCUS10812</name>
</gene>
<reference evidence="6 7" key="2">
    <citation type="submission" date="2018-11" db="EMBL/GenBank/DDBJ databases">
        <authorList>
            <consortium name="Pathogen Informatics"/>
        </authorList>
    </citation>
    <scope>NUCLEOTIDE SEQUENCE [LARGE SCALE GENOMIC DNA]</scope>
</reference>
<protein>
    <submittedName>
        <fullName evidence="8">TPR_REGION domain-containing protein</fullName>
    </submittedName>
</protein>
<name>A0A183J4L4_9BILA</name>
<evidence type="ECO:0000256" key="2">
    <source>
        <dbReference type="ARBA" id="ARBA00022737"/>
    </source>
</evidence>
<dbReference type="GO" id="GO:0046854">
    <property type="term" value="P:phosphatidylinositol phosphate biosynthetic process"/>
    <property type="evidence" value="ECO:0007669"/>
    <property type="project" value="TreeGrafter"/>
</dbReference>
<dbReference type="Pfam" id="PF13181">
    <property type="entry name" value="TPR_8"/>
    <property type="match status" value="1"/>
</dbReference>
<dbReference type="PROSITE" id="PS50005">
    <property type="entry name" value="TPR"/>
    <property type="match status" value="1"/>
</dbReference>
<dbReference type="Gene3D" id="1.25.40.10">
    <property type="entry name" value="Tetratricopeptide repeat domain"/>
    <property type="match status" value="1"/>
</dbReference>
<keyword evidence="7" id="KW-1185">Reference proteome</keyword>
<dbReference type="AlphaFoldDB" id="A0A183J4L4"/>
<evidence type="ECO:0000313" key="7">
    <source>
        <dbReference type="Proteomes" id="UP000270296"/>
    </source>
</evidence>
<comment type="similarity">
    <text evidence="4">Belongs to the YPP1 family.</text>
</comment>
<dbReference type="InterPro" id="IPR013105">
    <property type="entry name" value="TPR_2"/>
</dbReference>
<dbReference type="Proteomes" id="UP000270296">
    <property type="component" value="Unassembled WGS sequence"/>
</dbReference>
<dbReference type="Pfam" id="PF07719">
    <property type="entry name" value="TPR_2"/>
    <property type="match status" value="1"/>
</dbReference>
<evidence type="ECO:0000313" key="8">
    <source>
        <dbReference type="WBParaSite" id="SBAD_0001118801-mRNA-1"/>
    </source>
</evidence>
<evidence type="ECO:0000256" key="3">
    <source>
        <dbReference type="ARBA" id="ARBA00022803"/>
    </source>
</evidence>
<organism evidence="8">
    <name type="scientific">Soboliphyme baturini</name>
    <dbReference type="NCBI Taxonomy" id="241478"/>
    <lineage>
        <taxon>Eukaryota</taxon>
        <taxon>Metazoa</taxon>
        <taxon>Ecdysozoa</taxon>
        <taxon>Nematoda</taxon>
        <taxon>Enoplea</taxon>
        <taxon>Dorylaimia</taxon>
        <taxon>Dioctophymatida</taxon>
        <taxon>Dioctophymatoidea</taxon>
        <taxon>Soboliphymatidae</taxon>
        <taxon>Soboliphyme</taxon>
    </lineage>
</organism>
<dbReference type="WBParaSite" id="SBAD_0001118801-mRNA-1">
    <property type="protein sequence ID" value="SBAD_0001118801-mRNA-1"/>
    <property type="gene ID" value="SBAD_0001118801"/>
</dbReference>
<dbReference type="PANTHER" id="PTHR23083">
    <property type="entry name" value="TETRATRICOPEPTIDE REPEAT PROTEIN, TPR"/>
    <property type="match status" value="1"/>
</dbReference>
<dbReference type="GO" id="GO:0005886">
    <property type="term" value="C:plasma membrane"/>
    <property type="evidence" value="ECO:0007669"/>
    <property type="project" value="TreeGrafter"/>
</dbReference>
<dbReference type="OrthoDB" id="5856873at2759"/>
<comment type="function">
    <text evidence="1">Involved in endocytosis.</text>
</comment>
<dbReference type="InterPro" id="IPR051722">
    <property type="entry name" value="Endocytosis_PI4K-reg_protein"/>
</dbReference>
<dbReference type="EMBL" id="UZAM01014605">
    <property type="protein sequence ID" value="VDP34838.1"/>
    <property type="molecule type" value="Genomic_DNA"/>
</dbReference>